<dbReference type="GeneID" id="97606611"/>
<comment type="caution">
    <text evidence="3">The sequence shown here is derived from an EMBL/GenBank/DDBJ whole genome shotgun (WGS) entry which is preliminary data.</text>
</comment>
<dbReference type="RefSeq" id="WP_004158697.1">
    <property type="nucleotide sequence ID" value="NZ_BAYW01000015.1"/>
</dbReference>
<gene>
    <name evidence="3" type="ORF">BN437_2499</name>
</gene>
<evidence type="ECO:0000313" key="4">
    <source>
        <dbReference type="Proteomes" id="UP000013111"/>
    </source>
</evidence>
<dbReference type="AlphaFoldDB" id="A0A831A662"/>
<dbReference type="Proteomes" id="UP000013111">
    <property type="component" value="Unassembled WGS sequence"/>
</dbReference>
<keyword evidence="2" id="KW-0812">Transmembrane</keyword>
<reference evidence="3 4" key="2">
    <citation type="submission" date="2013-04" db="EMBL/GenBank/DDBJ databases">
        <title>Comparative genomics of 12 strains of Erwinia amylovora identifies a pan-genome with a large conserved core and provides insights into host specificity.</title>
        <authorList>
            <person name="Mann R.A."/>
            <person name="Smits T.H.M."/>
            <person name="Buehlmann A."/>
            <person name="Blom J."/>
            <person name="Goesmann A."/>
            <person name="Frey J.E."/>
            <person name="Plummer K.M."/>
            <person name="Beer S.V."/>
            <person name="Luck J."/>
            <person name="Duffy B."/>
            <person name="Rodoni B."/>
        </authorList>
    </citation>
    <scope>NUCLEOTIDE SEQUENCE [LARGE SCALE GENOMIC DNA]</scope>
    <source>
        <strain evidence="4">CFBP 1232</strain>
    </source>
</reference>
<name>A0A831A662_ERWAM</name>
<evidence type="ECO:0000256" key="2">
    <source>
        <dbReference type="SAM" id="Phobius"/>
    </source>
</evidence>
<dbReference type="NCBIfam" id="NF007987">
    <property type="entry name" value="PRK10715.1"/>
    <property type="match status" value="1"/>
</dbReference>
<dbReference type="GO" id="GO:0010468">
    <property type="term" value="P:regulation of gene expression"/>
    <property type="evidence" value="ECO:0007669"/>
    <property type="project" value="InterPro"/>
</dbReference>
<keyword evidence="2" id="KW-0472">Membrane</keyword>
<proteinExistence type="predicted"/>
<protein>
    <submittedName>
        <fullName evidence="3">Protein div</fullName>
    </submittedName>
</protein>
<dbReference type="InterPro" id="IPR023597">
    <property type="entry name" value="Flagellar_regulator_Flk"/>
</dbReference>
<keyword evidence="2" id="KW-1133">Transmembrane helix</keyword>
<sequence length="345" mass="37904">MQPLSGPGTPLPGDRPAIDTQSATVRPGAGDRPLTPAQRTTLERLIVKIISLSSLKSAELWAGLRHEIGVKNDAGLQARHFPQAEQFLNIRLAQVQDSHATRQLLQQLSDLLPTGNNRQAVSDFIRQQFGHTVLSSLNPDQLRQVLTMLQNGQMAIPLPQQGHATDRTLLPAEHHALNQQISRLAAATGEQPVKLWASLLKVVNLHSGDPIPSRLFPLLNQYLQASQIVTQHATSSLSQLTATLKQPLDTGEQRLLEDYSQQRFNATPQTVLSATQIQDLLNLLFSRRAERLLEQPVADSTLQPKPIAMPVWGALPPVLQPLASRPVLTAFAAFILLGLVLWMLL</sequence>
<dbReference type="EMBL" id="CAPB01000024">
    <property type="protein sequence ID" value="CCO94417.1"/>
    <property type="molecule type" value="Genomic_DNA"/>
</dbReference>
<evidence type="ECO:0000313" key="3">
    <source>
        <dbReference type="EMBL" id="CCO94417.1"/>
    </source>
</evidence>
<feature type="region of interest" description="Disordered" evidence="1">
    <location>
        <begin position="1"/>
        <end position="37"/>
    </location>
</feature>
<feature type="transmembrane region" description="Helical" evidence="2">
    <location>
        <begin position="327"/>
        <end position="344"/>
    </location>
</feature>
<organism evidence="3 4">
    <name type="scientific">Erwinia amylovora NBRC 12687 = CFBP 1232</name>
    <dbReference type="NCBI Taxonomy" id="1219359"/>
    <lineage>
        <taxon>Bacteria</taxon>
        <taxon>Pseudomonadati</taxon>
        <taxon>Pseudomonadota</taxon>
        <taxon>Gammaproteobacteria</taxon>
        <taxon>Enterobacterales</taxon>
        <taxon>Erwiniaceae</taxon>
        <taxon>Erwinia</taxon>
    </lineage>
</organism>
<reference evidence="3 4" key="1">
    <citation type="submission" date="2012-11" db="EMBL/GenBank/DDBJ databases">
        <authorList>
            <person name="Linke B."/>
        </authorList>
    </citation>
    <scope>NUCLEOTIDE SEQUENCE [LARGE SCALE GENOMIC DNA]</scope>
    <source>
        <strain evidence="4">CFBP 1232</strain>
    </source>
</reference>
<dbReference type="GO" id="GO:0016020">
    <property type="term" value="C:membrane"/>
    <property type="evidence" value="ECO:0007669"/>
    <property type="project" value="InterPro"/>
</dbReference>
<evidence type="ECO:0000256" key="1">
    <source>
        <dbReference type="SAM" id="MobiDB-lite"/>
    </source>
</evidence>
<accession>A0A831A662</accession>